<proteinExistence type="predicted"/>
<reference evidence="1 2" key="1">
    <citation type="submission" date="2018-06" db="EMBL/GenBank/DDBJ databases">
        <title>Genomic Encyclopedia of Type Strains, Phase III (KMG-III): the genomes of soil and plant-associated and newly described type strains.</title>
        <authorList>
            <person name="Whitman W."/>
        </authorList>
    </citation>
    <scope>NUCLEOTIDE SEQUENCE [LARGE SCALE GENOMIC DNA]</scope>
    <source>
        <strain evidence="1 2">CECT 7377</strain>
    </source>
</reference>
<sequence length="87" mass="9885">MIGDDWMPQRVTGLYHEPPHTFMKVESPTTYDEDDFITIEEQKATRAAVMMALQEAKKIAENSTCDASIQSARTIITWLEPILGKKN</sequence>
<organism evidence="1 2">
    <name type="scientific">Marinomonas rhizomae</name>
    <dbReference type="NCBI Taxonomy" id="491948"/>
    <lineage>
        <taxon>Bacteria</taxon>
        <taxon>Pseudomonadati</taxon>
        <taxon>Pseudomonadota</taxon>
        <taxon>Gammaproteobacteria</taxon>
        <taxon>Oceanospirillales</taxon>
        <taxon>Oceanospirillaceae</taxon>
        <taxon>Marinomonas</taxon>
    </lineage>
</organism>
<protein>
    <submittedName>
        <fullName evidence="1">Uncharacterized protein</fullName>
    </submittedName>
</protein>
<name>A0A366J283_9GAMM</name>
<dbReference type="Proteomes" id="UP000252792">
    <property type="component" value="Unassembled WGS sequence"/>
</dbReference>
<gene>
    <name evidence="1" type="ORF">DFP80_110146</name>
</gene>
<dbReference type="EMBL" id="QNSE01000010">
    <property type="protein sequence ID" value="RBP81176.1"/>
    <property type="molecule type" value="Genomic_DNA"/>
</dbReference>
<dbReference type="AlphaFoldDB" id="A0A366J283"/>
<comment type="caution">
    <text evidence="1">The sequence shown here is derived from an EMBL/GenBank/DDBJ whole genome shotgun (WGS) entry which is preliminary data.</text>
</comment>
<keyword evidence="2" id="KW-1185">Reference proteome</keyword>
<evidence type="ECO:0000313" key="1">
    <source>
        <dbReference type="EMBL" id="RBP81176.1"/>
    </source>
</evidence>
<accession>A0A366J283</accession>
<evidence type="ECO:0000313" key="2">
    <source>
        <dbReference type="Proteomes" id="UP000252792"/>
    </source>
</evidence>